<comment type="function">
    <text evidence="8">This protein is a component of the acetyl coenzyme A carboxylase complex; first, biotin carboxylase catalyzes the carboxylation of the carrier protein and then the transcarboxylase transfers the carboxyl group to form malonyl-CoA.</text>
</comment>
<dbReference type="PROSITE" id="PS00188">
    <property type="entry name" value="BIOTIN"/>
    <property type="match status" value="1"/>
</dbReference>
<protein>
    <recommendedName>
        <fullName evidence="2 8">Biotin carboxyl carrier protein of acetyl-CoA carboxylase</fullName>
    </recommendedName>
</protein>
<comment type="caution">
    <text evidence="11">The sequence shown here is derived from an EMBL/GenBank/DDBJ whole genome shotgun (WGS) entry which is preliminary data.</text>
</comment>
<dbReference type="PRINTS" id="PR01071">
    <property type="entry name" value="ACOABIOTINCC"/>
</dbReference>
<keyword evidence="12" id="KW-1185">Reference proteome</keyword>
<gene>
    <name evidence="11" type="ORF">NBRC111893_1349</name>
</gene>
<dbReference type="InterPro" id="IPR001249">
    <property type="entry name" value="AcCoA_biotinCC"/>
</dbReference>
<keyword evidence="7 8" id="KW-0092">Biotin</keyword>
<dbReference type="SUPFAM" id="SSF51230">
    <property type="entry name" value="Single hybrid motif"/>
    <property type="match status" value="1"/>
</dbReference>
<comment type="pathway">
    <text evidence="1 8">Lipid metabolism; fatty acid biosynthesis.</text>
</comment>
<dbReference type="InterPro" id="IPR001882">
    <property type="entry name" value="Biotin_BS"/>
</dbReference>
<evidence type="ECO:0000259" key="10">
    <source>
        <dbReference type="PROSITE" id="PS50968"/>
    </source>
</evidence>
<evidence type="ECO:0000256" key="3">
    <source>
        <dbReference type="ARBA" id="ARBA00022516"/>
    </source>
</evidence>
<evidence type="ECO:0000256" key="7">
    <source>
        <dbReference type="ARBA" id="ARBA00023267"/>
    </source>
</evidence>
<proteinExistence type="predicted"/>
<dbReference type="UniPathway" id="UPA00094"/>
<evidence type="ECO:0000256" key="4">
    <source>
        <dbReference type="ARBA" id="ARBA00022832"/>
    </source>
</evidence>
<feature type="domain" description="Lipoyl-binding" evidence="10">
    <location>
        <begin position="69"/>
        <end position="145"/>
    </location>
</feature>
<name>A0A401FLH8_9LACO</name>
<dbReference type="NCBIfam" id="TIGR00531">
    <property type="entry name" value="BCCP"/>
    <property type="match status" value="1"/>
</dbReference>
<keyword evidence="5 8" id="KW-0443">Lipid metabolism</keyword>
<dbReference type="InterPro" id="IPR000089">
    <property type="entry name" value="Biotin_lipoyl"/>
</dbReference>
<dbReference type="Proteomes" id="UP000286974">
    <property type="component" value="Unassembled WGS sequence"/>
</dbReference>
<evidence type="ECO:0000313" key="11">
    <source>
        <dbReference type="EMBL" id="GAY73203.1"/>
    </source>
</evidence>
<organism evidence="11 12">
    <name type="scientific">Lentilactobacillus kosonis</name>
    <dbReference type="NCBI Taxonomy" id="2810561"/>
    <lineage>
        <taxon>Bacteria</taxon>
        <taxon>Bacillati</taxon>
        <taxon>Bacillota</taxon>
        <taxon>Bacilli</taxon>
        <taxon>Lactobacillales</taxon>
        <taxon>Lactobacillaceae</taxon>
        <taxon>Lentilactobacillus</taxon>
    </lineage>
</organism>
<dbReference type="GO" id="GO:0003989">
    <property type="term" value="F:acetyl-CoA carboxylase activity"/>
    <property type="evidence" value="ECO:0007669"/>
    <property type="project" value="InterPro"/>
</dbReference>
<evidence type="ECO:0000256" key="2">
    <source>
        <dbReference type="ARBA" id="ARBA00017562"/>
    </source>
</evidence>
<feature type="region of interest" description="Disordered" evidence="9">
    <location>
        <begin position="30"/>
        <end position="64"/>
    </location>
</feature>
<evidence type="ECO:0000313" key="12">
    <source>
        <dbReference type="Proteomes" id="UP000286974"/>
    </source>
</evidence>
<evidence type="ECO:0000256" key="6">
    <source>
        <dbReference type="ARBA" id="ARBA00023160"/>
    </source>
</evidence>
<dbReference type="PANTHER" id="PTHR45266:SF3">
    <property type="entry name" value="OXALOACETATE DECARBOXYLASE ALPHA CHAIN"/>
    <property type="match status" value="1"/>
</dbReference>
<dbReference type="GO" id="GO:0006633">
    <property type="term" value="P:fatty acid biosynthetic process"/>
    <property type="evidence" value="ECO:0007669"/>
    <property type="project" value="UniProtKB-UniPathway"/>
</dbReference>
<dbReference type="GO" id="GO:0009317">
    <property type="term" value="C:acetyl-CoA carboxylase complex"/>
    <property type="evidence" value="ECO:0007669"/>
    <property type="project" value="InterPro"/>
</dbReference>
<evidence type="ECO:0000256" key="8">
    <source>
        <dbReference type="RuleBase" id="RU364072"/>
    </source>
</evidence>
<evidence type="ECO:0000256" key="9">
    <source>
        <dbReference type="SAM" id="MobiDB-lite"/>
    </source>
</evidence>
<dbReference type="InterPro" id="IPR011053">
    <property type="entry name" value="Single_hybrid_motif"/>
</dbReference>
<dbReference type="Gene3D" id="2.40.50.100">
    <property type="match status" value="1"/>
</dbReference>
<dbReference type="PROSITE" id="PS50968">
    <property type="entry name" value="BIOTINYL_LIPOYL"/>
    <property type="match status" value="1"/>
</dbReference>
<keyword evidence="6 8" id="KW-0275">Fatty acid biosynthesis</keyword>
<dbReference type="AlphaFoldDB" id="A0A401FLH8"/>
<sequence>MEKFDQSSMMNFELQDEDFKLSLSKRELGEPTIVDNPDYHKQNADQLVNETTDSTESNEEISSVDDPNLSEIKAPLVGVVYFSPSPDKPVFKSVGDRVSKGEVVCVIEAMKMINEVKSNIDGVIKDTLVEDGAMVEFDQPIFKVEEE</sequence>
<evidence type="ECO:0000256" key="1">
    <source>
        <dbReference type="ARBA" id="ARBA00005194"/>
    </source>
</evidence>
<dbReference type="RefSeq" id="WP_225417607.1">
    <property type="nucleotide sequence ID" value="NZ_BEXA01000003.1"/>
</dbReference>
<accession>A0A401FLH8</accession>
<dbReference type="Pfam" id="PF00364">
    <property type="entry name" value="Biotin_lipoyl"/>
    <property type="match status" value="1"/>
</dbReference>
<dbReference type="InterPro" id="IPR050709">
    <property type="entry name" value="Biotin_Carboxyl_Carrier/Decarb"/>
</dbReference>
<keyword evidence="4 8" id="KW-0276">Fatty acid metabolism</keyword>
<reference evidence="11 12" key="1">
    <citation type="submission" date="2017-11" db="EMBL/GenBank/DDBJ databases">
        <title>Draft Genome Sequence of Lactobacillus curieae NBRC 111893 isolated from Koso, a Japanese sugar-Vegetable Fermented Beverage.</title>
        <authorList>
            <person name="Chiou T.Y."/>
            <person name="Oshima K."/>
            <person name="Suda W."/>
            <person name="Hattori M."/>
            <person name="Takahashi T."/>
        </authorList>
    </citation>
    <scope>NUCLEOTIDE SEQUENCE [LARGE SCALE GENOMIC DNA]</scope>
    <source>
        <strain evidence="11 12">NBRC111893</strain>
    </source>
</reference>
<evidence type="ECO:0000256" key="5">
    <source>
        <dbReference type="ARBA" id="ARBA00023098"/>
    </source>
</evidence>
<dbReference type="CDD" id="cd06850">
    <property type="entry name" value="biotinyl_domain"/>
    <property type="match status" value="1"/>
</dbReference>
<dbReference type="EMBL" id="BEXA01000003">
    <property type="protein sequence ID" value="GAY73203.1"/>
    <property type="molecule type" value="Genomic_DNA"/>
</dbReference>
<dbReference type="PANTHER" id="PTHR45266">
    <property type="entry name" value="OXALOACETATE DECARBOXYLASE ALPHA CHAIN"/>
    <property type="match status" value="1"/>
</dbReference>
<keyword evidence="3 8" id="KW-0444">Lipid biosynthesis</keyword>